<dbReference type="GO" id="GO:0004803">
    <property type="term" value="F:transposase activity"/>
    <property type="evidence" value="ECO:0007669"/>
    <property type="project" value="InterPro"/>
</dbReference>
<evidence type="ECO:0000256" key="1">
    <source>
        <dbReference type="SAM" id="Phobius"/>
    </source>
</evidence>
<dbReference type="OrthoDB" id="58819at2"/>
<keyword evidence="1" id="KW-1133">Transmembrane helix</keyword>
<feature type="domain" description="Transposase IS4-like" evidence="2">
    <location>
        <begin position="88"/>
        <end position="299"/>
    </location>
</feature>
<dbReference type="SUPFAM" id="SSF53098">
    <property type="entry name" value="Ribonuclease H-like"/>
    <property type="match status" value="1"/>
</dbReference>
<organism evidence="3 4">
    <name type="scientific">Jannaschia seosinensis</name>
    <dbReference type="NCBI Taxonomy" id="313367"/>
    <lineage>
        <taxon>Bacteria</taxon>
        <taxon>Pseudomonadati</taxon>
        <taxon>Pseudomonadota</taxon>
        <taxon>Alphaproteobacteria</taxon>
        <taxon>Rhodobacterales</taxon>
        <taxon>Roseobacteraceae</taxon>
        <taxon>Jannaschia</taxon>
    </lineage>
</organism>
<evidence type="ECO:0000259" key="2">
    <source>
        <dbReference type="Pfam" id="PF01609"/>
    </source>
</evidence>
<sequence>MNIRALADLQKTLTPHVPLGKSRLETLCMILLGMISARTVNLTHIASERPSRAMVASTYRRLQRFFQHVCLPEDWSVGIVISLLGNPRPWHLCLDRTNWKIGKTDVNILVLAVITARFRVPLMWTMLPHSGNSTTAQRIALMKRYLAYFDASTVRVLLADREFIGQEWFTFLVEQEIPFAIRMKEGQIVRTNGRELNLRSLLSRCRGVRGFTAVLPGRASHPDLELHFGARRIKGGELLVVASPYPATGAHILRQYKKRWLIECLFADSKTRGLNLEDTRLTLASRLSLLIAITAIAIALICRAAAQLMGHKYPARKKHGYCSKSWFRTGFDEVRRWMRSGPETPLVARNLVVPRRLRVGVV</sequence>
<keyword evidence="1" id="KW-0472">Membrane</keyword>
<dbReference type="AlphaFoldDB" id="A0A0M7B9Q2"/>
<dbReference type="Proteomes" id="UP000049455">
    <property type="component" value="Unassembled WGS sequence"/>
</dbReference>
<dbReference type="GO" id="GO:0006313">
    <property type="term" value="P:DNA transposition"/>
    <property type="evidence" value="ECO:0007669"/>
    <property type="project" value="InterPro"/>
</dbReference>
<dbReference type="STRING" id="313367.JSE7799_01257"/>
<dbReference type="GO" id="GO:0003677">
    <property type="term" value="F:DNA binding"/>
    <property type="evidence" value="ECO:0007669"/>
    <property type="project" value="InterPro"/>
</dbReference>
<evidence type="ECO:0000313" key="4">
    <source>
        <dbReference type="Proteomes" id="UP000049455"/>
    </source>
</evidence>
<dbReference type="InterPro" id="IPR002559">
    <property type="entry name" value="Transposase_11"/>
</dbReference>
<keyword evidence="1" id="KW-0812">Transmembrane</keyword>
<dbReference type="EMBL" id="CYPR01000073">
    <property type="protein sequence ID" value="CUH36996.1"/>
    <property type="molecule type" value="Genomic_DNA"/>
</dbReference>
<dbReference type="InterPro" id="IPR012337">
    <property type="entry name" value="RNaseH-like_sf"/>
</dbReference>
<dbReference type="Pfam" id="PF01609">
    <property type="entry name" value="DDE_Tnp_1"/>
    <property type="match status" value="1"/>
</dbReference>
<reference evidence="3 4" key="1">
    <citation type="submission" date="2015-09" db="EMBL/GenBank/DDBJ databases">
        <authorList>
            <person name="Jackson K.R."/>
            <person name="Lunt B.L."/>
            <person name="Fisher J.N.B."/>
            <person name="Gardner A.V."/>
            <person name="Bailey M.E."/>
            <person name="Deus L.M."/>
            <person name="Earl A.S."/>
            <person name="Gibby P.D."/>
            <person name="Hartmann K.A."/>
            <person name="Liu J.E."/>
            <person name="Manci A.M."/>
            <person name="Nielsen D.A."/>
            <person name="Solomon M.B."/>
            <person name="Breakwell D.P."/>
            <person name="Burnett S.H."/>
            <person name="Grose J.H."/>
        </authorList>
    </citation>
    <scope>NUCLEOTIDE SEQUENCE [LARGE SCALE GENOMIC DNA]</scope>
    <source>
        <strain evidence="3 4">CECT 7799</strain>
    </source>
</reference>
<name>A0A0M7B9Q2_9RHOB</name>
<dbReference type="NCBIfam" id="NF033591">
    <property type="entry name" value="transpos_IS4_2"/>
    <property type="match status" value="1"/>
</dbReference>
<dbReference type="InterPro" id="IPR047658">
    <property type="entry name" value="IS4-like_transpos"/>
</dbReference>
<evidence type="ECO:0000313" key="3">
    <source>
        <dbReference type="EMBL" id="CUH36996.1"/>
    </source>
</evidence>
<keyword evidence="4" id="KW-1185">Reference proteome</keyword>
<accession>A0A0M7B9Q2</accession>
<protein>
    <submittedName>
        <fullName evidence="3">Transposase</fullName>
    </submittedName>
</protein>
<proteinExistence type="predicted"/>
<feature type="transmembrane region" description="Helical" evidence="1">
    <location>
        <begin position="287"/>
        <end position="306"/>
    </location>
</feature>
<gene>
    <name evidence="3" type="ORF">JSE7799_01257</name>
</gene>